<dbReference type="EMBL" id="FQZM01000021">
    <property type="protein sequence ID" value="SHJ15142.1"/>
    <property type="molecule type" value="Genomic_DNA"/>
</dbReference>
<dbReference type="PANTHER" id="PTHR34216">
    <property type="match status" value="1"/>
</dbReference>
<dbReference type="InterPro" id="IPR011330">
    <property type="entry name" value="Glyco_hydro/deAcase_b/a-brl"/>
</dbReference>
<gene>
    <name evidence="5" type="ORF">SAMN02745219_01856</name>
</gene>
<evidence type="ECO:0000313" key="5">
    <source>
        <dbReference type="EMBL" id="SHJ15142.1"/>
    </source>
</evidence>
<evidence type="ECO:0000256" key="3">
    <source>
        <dbReference type="SAM" id="MobiDB-lite"/>
    </source>
</evidence>
<keyword evidence="6" id="KW-1185">Reference proteome</keyword>
<sequence length="284" mass="31407">MFHNISASYRGRGTITPEAFATDVHQLLAAGFRPVSAGQLAAFLEGRHDVPANAVLITFDDGYAGVYSYMYPVLKRYHVPATVFLIAGYIGKKPGFLTWPQAREMAASGLVTFGGHTFDAHYPAPTGPECTAPATVAHIYDPGTGRKETPEEYRTRMLADSLRAQEVFHCELGSTTPYFAYPYGAYTPKLDRVLLDAGYRYFFTVLTGANKRGQNPHRIYRVNAGVPEMSPEKMVATIRGVARGVRFKPPPSTWLPRWARDPASYAGAVPEQSPHTTDHLQHQR</sequence>
<dbReference type="STRING" id="1121432.SAMN02745219_01856"/>
<evidence type="ECO:0000256" key="1">
    <source>
        <dbReference type="ARBA" id="ARBA00004613"/>
    </source>
</evidence>
<protein>
    <submittedName>
        <fullName evidence="5">Polysaccharide deacetylase</fullName>
    </submittedName>
</protein>
<dbReference type="OrthoDB" id="9778320at2"/>
<feature type="domain" description="NodB homology" evidence="4">
    <location>
        <begin position="53"/>
        <end position="284"/>
    </location>
</feature>
<dbReference type="Pfam" id="PF01522">
    <property type="entry name" value="Polysacc_deac_1"/>
    <property type="match status" value="1"/>
</dbReference>
<accession>A0A1M6GYZ1</accession>
<dbReference type="PROSITE" id="PS51677">
    <property type="entry name" value="NODB"/>
    <property type="match status" value="1"/>
</dbReference>
<comment type="subcellular location">
    <subcellularLocation>
        <location evidence="1">Secreted</location>
    </subcellularLocation>
</comment>
<dbReference type="InterPro" id="IPR051398">
    <property type="entry name" value="Polysacch_Deacetylase"/>
</dbReference>
<dbReference type="Proteomes" id="UP000184529">
    <property type="component" value="Unassembled WGS sequence"/>
</dbReference>
<dbReference type="AlphaFoldDB" id="A0A1M6GYZ1"/>
<dbReference type="GO" id="GO:0016810">
    <property type="term" value="F:hydrolase activity, acting on carbon-nitrogen (but not peptide) bonds"/>
    <property type="evidence" value="ECO:0007669"/>
    <property type="project" value="InterPro"/>
</dbReference>
<keyword evidence="2" id="KW-0732">Signal</keyword>
<organism evidence="5 6">
    <name type="scientific">Desulfofundulus thermosubterraneus DSM 16057</name>
    <dbReference type="NCBI Taxonomy" id="1121432"/>
    <lineage>
        <taxon>Bacteria</taxon>
        <taxon>Bacillati</taxon>
        <taxon>Bacillota</taxon>
        <taxon>Clostridia</taxon>
        <taxon>Eubacteriales</taxon>
        <taxon>Peptococcaceae</taxon>
        <taxon>Desulfofundulus</taxon>
    </lineage>
</organism>
<dbReference type="GO" id="GO:0005975">
    <property type="term" value="P:carbohydrate metabolic process"/>
    <property type="evidence" value="ECO:0007669"/>
    <property type="project" value="InterPro"/>
</dbReference>
<dbReference type="RefSeq" id="WP_072869086.1">
    <property type="nucleotide sequence ID" value="NZ_FQZM01000021.1"/>
</dbReference>
<evidence type="ECO:0000256" key="2">
    <source>
        <dbReference type="ARBA" id="ARBA00022729"/>
    </source>
</evidence>
<evidence type="ECO:0000259" key="4">
    <source>
        <dbReference type="PROSITE" id="PS51677"/>
    </source>
</evidence>
<dbReference type="SUPFAM" id="SSF88713">
    <property type="entry name" value="Glycoside hydrolase/deacetylase"/>
    <property type="match status" value="1"/>
</dbReference>
<reference evidence="6" key="1">
    <citation type="submission" date="2016-11" db="EMBL/GenBank/DDBJ databases">
        <authorList>
            <person name="Varghese N."/>
            <person name="Submissions S."/>
        </authorList>
    </citation>
    <scope>NUCLEOTIDE SEQUENCE [LARGE SCALE GENOMIC DNA]</scope>
    <source>
        <strain evidence="6">DSM 16057</strain>
    </source>
</reference>
<evidence type="ECO:0000313" key="6">
    <source>
        <dbReference type="Proteomes" id="UP000184529"/>
    </source>
</evidence>
<dbReference type="PANTHER" id="PTHR34216:SF3">
    <property type="entry name" value="POLY-BETA-1,6-N-ACETYL-D-GLUCOSAMINE N-DEACETYLASE"/>
    <property type="match status" value="1"/>
</dbReference>
<dbReference type="InterPro" id="IPR002509">
    <property type="entry name" value="NODB_dom"/>
</dbReference>
<proteinExistence type="predicted"/>
<dbReference type="GO" id="GO:0005576">
    <property type="term" value="C:extracellular region"/>
    <property type="evidence" value="ECO:0007669"/>
    <property type="project" value="UniProtKB-SubCell"/>
</dbReference>
<dbReference type="Gene3D" id="3.20.20.370">
    <property type="entry name" value="Glycoside hydrolase/deacetylase"/>
    <property type="match status" value="1"/>
</dbReference>
<feature type="region of interest" description="Disordered" evidence="3">
    <location>
        <begin position="265"/>
        <end position="284"/>
    </location>
</feature>
<name>A0A1M6GYZ1_9FIRM</name>